<accession>A0A3Q9UVG8</accession>
<name>A0A3Q9UVG8_9MICO</name>
<feature type="region of interest" description="Disordered" evidence="1">
    <location>
        <begin position="185"/>
        <end position="221"/>
    </location>
</feature>
<dbReference type="EMBL" id="CP028137">
    <property type="protein sequence ID" value="AZZ51443.1"/>
    <property type="molecule type" value="Genomic_DNA"/>
</dbReference>
<feature type="compositionally biased region" description="Basic and acidic residues" evidence="1">
    <location>
        <begin position="185"/>
        <end position="197"/>
    </location>
</feature>
<organism evidence="2 3">
    <name type="scientific">Rathayibacter festucae DSM 15932</name>
    <dbReference type="NCBI Taxonomy" id="1328866"/>
    <lineage>
        <taxon>Bacteria</taxon>
        <taxon>Bacillati</taxon>
        <taxon>Actinomycetota</taxon>
        <taxon>Actinomycetes</taxon>
        <taxon>Micrococcales</taxon>
        <taxon>Microbacteriaceae</taxon>
        <taxon>Rathayibacter</taxon>
    </lineage>
</organism>
<dbReference type="KEGG" id="rfs:C1I64_04890"/>
<dbReference type="AlphaFoldDB" id="A0A3Q9UVG8"/>
<proteinExistence type="predicted"/>
<gene>
    <name evidence="2" type="ORF">C1I64_04890</name>
</gene>
<protein>
    <submittedName>
        <fullName evidence="2">Uncharacterized protein</fullName>
    </submittedName>
</protein>
<evidence type="ECO:0000256" key="1">
    <source>
        <dbReference type="SAM" id="MobiDB-lite"/>
    </source>
</evidence>
<reference evidence="2 3" key="1">
    <citation type="submission" date="2018-03" db="EMBL/GenBank/DDBJ databases">
        <title>Bacteriophage NCPPB3778 and a type I-E CRISPR drive the evolution of the US Biological Select Agent, Rathayibacter toxicus.</title>
        <authorList>
            <person name="Davis E.W.II."/>
            <person name="Tabima J.F."/>
            <person name="Weisberg A.J."/>
            <person name="Dantas Lopes L."/>
            <person name="Wiseman M.S."/>
            <person name="Wiseman M.S."/>
            <person name="Pupko T."/>
            <person name="Belcher M.S."/>
            <person name="Sechler A.J."/>
            <person name="Tancos M.A."/>
            <person name="Schroeder B.K."/>
            <person name="Murray T.D."/>
            <person name="Luster D.G."/>
            <person name="Schneider W.L."/>
            <person name="Rogers E."/>
            <person name="Andreote F.D."/>
            <person name="Grunwald N.J."/>
            <person name="Putnam M.L."/>
            <person name="Chang J.H."/>
        </authorList>
    </citation>
    <scope>NUCLEOTIDE SEQUENCE [LARGE SCALE GENOMIC DNA]</scope>
    <source>
        <strain evidence="2 3">DSM 15932</strain>
    </source>
</reference>
<evidence type="ECO:0000313" key="2">
    <source>
        <dbReference type="EMBL" id="AZZ51443.1"/>
    </source>
</evidence>
<sequence>MKQRIDEEQRGAAKALQRLGIGYGLAFPGREDAFLLETYRLSDWSDVLTALSWSIVETPNSPDSESAQNALWPRSSEQGDWLERTSMPAPLNLTERRDTYAKLHGISLSTLLRMEQRGFLLFDAGIRRNLNSLTWPQRRAAGPLSQFDMVLMASVVSLTETLNHPAVIGRENEFLDRYLTDIKSHQNANHENRRASESARTAAAAKRERKRKAREAGSTAG</sequence>
<dbReference type="Proteomes" id="UP000285317">
    <property type="component" value="Chromosome"/>
</dbReference>
<evidence type="ECO:0000313" key="3">
    <source>
        <dbReference type="Proteomes" id="UP000285317"/>
    </source>
</evidence>